<evidence type="ECO:0000313" key="2">
    <source>
        <dbReference type="EMBL" id="KAJ3573188.1"/>
    </source>
</evidence>
<dbReference type="Proteomes" id="UP001213000">
    <property type="component" value="Unassembled WGS sequence"/>
</dbReference>
<feature type="region of interest" description="Disordered" evidence="1">
    <location>
        <begin position="1"/>
        <end position="23"/>
    </location>
</feature>
<proteinExistence type="predicted"/>
<dbReference type="InterPro" id="IPR014752">
    <property type="entry name" value="Arrestin-like_C"/>
</dbReference>
<sequence>MSTQSLLSYATHPASTLRSPSNVDVQSLQSETTISRLRDRLAGSFIKQSKHGHARLKLIQHGGVSIPVYGVGGVVEGVVELDDVKTEGVDSIQVKIEGQLKLHESGEFGDSIIQLLDDTKTLWEKRPDSQECPKVIEFKLTLPTTFTTNDGETYPLPPTFEVKLKGIPGFKAQIEYSVSALINRPSTVPTMVPHVKSKALGLHVGTTIVNTPILYYPRSRPSFPIPRALAWIPTQGFDLSDEWSTYETVAKAKQSRLQDVVVKFHVPKSRVFCFTEKIPFYLNIESSAVSLAAFLPYAPTTGSPSPKVAMKVEVLRQTAVDVKYTTATLNQLAREDMWRVDCIGLGRFSDHLGNEKTTSAFSGEIGIFDVVQVCAFKAAGLHVKDCLVLSMTPLDPVKCPFRDFRLVIPIRLATNGWTADSRDRSGNSSSGAGQERVSQEQEYNVPSTPSDE</sequence>
<keyword evidence="3" id="KW-1185">Reference proteome</keyword>
<dbReference type="Gene3D" id="2.60.40.640">
    <property type="match status" value="1"/>
</dbReference>
<dbReference type="AlphaFoldDB" id="A0AAD5VZZ6"/>
<comment type="caution">
    <text evidence="2">The sequence shown here is derived from an EMBL/GenBank/DDBJ whole genome shotgun (WGS) entry which is preliminary data.</text>
</comment>
<accession>A0AAD5VZZ6</accession>
<reference evidence="2" key="1">
    <citation type="submission" date="2022-07" db="EMBL/GenBank/DDBJ databases">
        <title>Genome Sequence of Leucocoprinus birnbaumii.</title>
        <authorList>
            <person name="Buettner E."/>
        </authorList>
    </citation>
    <scope>NUCLEOTIDE SEQUENCE</scope>
    <source>
        <strain evidence="2">VT141</strain>
    </source>
</reference>
<feature type="region of interest" description="Disordered" evidence="1">
    <location>
        <begin position="419"/>
        <end position="452"/>
    </location>
</feature>
<feature type="compositionally biased region" description="Polar residues" evidence="1">
    <location>
        <begin position="440"/>
        <end position="452"/>
    </location>
</feature>
<organism evidence="2 3">
    <name type="scientific">Leucocoprinus birnbaumii</name>
    <dbReference type="NCBI Taxonomy" id="56174"/>
    <lineage>
        <taxon>Eukaryota</taxon>
        <taxon>Fungi</taxon>
        <taxon>Dikarya</taxon>
        <taxon>Basidiomycota</taxon>
        <taxon>Agaricomycotina</taxon>
        <taxon>Agaricomycetes</taxon>
        <taxon>Agaricomycetidae</taxon>
        <taxon>Agaricales</taxon>
        <taxon>Agaricineae</taxon>
        <taxon>Agaricaceae</taxon>
        <taxon>Leucocoprinus</taxon>
    </lineage>
</organism>
<protein>
    <submittedName>
        <fullName evidence="2">Uncharacterized protein</fullName>
    </submittedName>
</protein>
<evidence type="ECO:0000256" key="1">
    <source>
        <dbReference type="SAM" id="MobiDB-lite"/>
    </source>
</evidence>
<evidence type="ECO:0000313" key="3">
    <source>
        <dbReference type="Proteomes" id="UP001213000"/>
    </source>
</evidence>
<name>A0AAD5VZZ6_9AGAR</name>
<gene>
    <name evidence="2" type="ORF">NP233_g2601</name>
</gene>
<dbReference type="EMBL" id="JANIEX010000112">
    <property type="protein sequence ID" value="KAJ3573188.1"/>
    <property type="molecule type" value="Genomic_DNA"/>
</dbReference>